<dbReference type="InterPro" id="IPR011234">
    <property type="entry name" value="Fumarylacetoacetase-like_C"/>
</dbReference>
<dbReference type="PANTHER" id="PTHR42796:SF4">
    <property type="entry name" value="FUMARYLACETOACETATE HYDROLASE DOMAIN-CONTAINING PROTEIN 2A"/>
    <property type="match status" value="1"/>
</dbReference>
<keyword evidence="5" id="KW-1185">Reference proteome</keyword>
<dbReference type="Gene3D" id="3.90.850.10">
    <property type="entry name" value="Fumarylacetoacetase-like, C-terminal domain"/>
    <property type="match status" value="1"/>
</dbReference>
<feature type="domain" description="Fumarylacetoacetase-like C-terminal" evidence="3">
    <location>
        <begin position="90"/>
        <end position="296"/>
    </location>
</feature>
<reference evidence="4 5" key="1">
    <citation type="submission" date="2014-07" db="EMBL/GenBank/DDBJ databases">
        <authorList>
            <person name="Urmite Genomes Urmite Genomes"/>
        </authorList>
    </citation>
    <scope>NUCLEOTIDE SEQUENCE [LARGE SCALE GENOMIC DNA]</scope>
    <source>
        <strain evidence="4 5">13MG44_air</strain>
    </source>
</reference>
<dbReference type="InterPro" id="IPR051121">
    <property type="entry name" value="FAH"/>
</dbReference>
<dbReference type="AlphaFoldDB" id="A0A078M6I4"/>
<dbReference type="GO" id="GO:0019752">
    <property type="term" value="P:carboxylic acid metabolic process"/>
    <property type="evidence" value="ECO:0007669"/>
    <property type="project" value="UniProtKB-ARBA"/>
</dbReference>
<comment type="similarity">
    <text evidence="1">Belongs to the FAH family.</text>
</comment>
<evidence type="ECO:0000313" key="4">
    <source>
        <dbReference type="EMBL" id="CEA03048.1"/>
    </source>
</evidence>
<dbReference type="GO" id="GO:0046872">
    <property type="term" value="F:metal ion binding"/>
    <property type="evidence" value="ECO:0007669"/>
    <property type="project" value="UniProtKB-KW"/>
</dbReference>
<dbReference type="FunFam" id="3.90.850.10:FF:000002">
    <property type="entry name" value="2-hydroxyhepta-2,4-diene-1,7-dioate isomerase"/>
    <property type="match status" value="1"/>
</dbReference>
<dbReference type="HOGENOM" id="CLU_028458_3_1_9"/>
<keyword evidence="4" id="KW-0456">Lyase</keyword>
<dbReference type="InterPro" id="IPR036663">
    <property type="entry name" value="Fumarylacetoacetase_C_sf"/>
</dbReference>
<dbReference type="eggNOG" id="COG0179">
    <property type="taxonomic scope" value="Bacteria"/>
</dbReference>
<dbReference type="STRING" id="1461582.BN1048_01960"/>
<evidence type="ECO:0000313" key="5">
    <source>
        <dbReference type="Proteomes" id="UP000044136"/>
    </source>
</evidence>
<dbReference type="EMBL" id="CCSE01000001">
    <property type="protein sequence ID" value="CEA03048.1"/>
    <property type="molecule type" value="Genomic_DNA"/>
</dbReference>
<dbReference type="GO" id="GO:0016829">
    <property type="term" value="F:lyase activity"/>
    <property type="evidence" value="ECO:0007669"/>
    <property type="project" value="UniProtKB-KW"/>
</dbReference>
<protein>
    <submittedName>
        <fullName evidence="4">Ureidoglycolate lyase</fullName>
    </submittedName>
</protein>
<dbReference type="GO" id="GO:0016853">
    <property type="term" value="F:isomerase activity"/>
    <property type="evidence" value="ECO:0007669"/>
    <property type="project" value="UniProtKB-ARBA"/>
</dbReference>
<dbReference type="SUPFAM" id="SSF56529">
    <property type="entry name" value="FAH"/>
    <property type="match status" value="1"/>
</dbReference>
<sequence length="299" mass="33633">MIDREGNQKWGRMDMKLLTFVDELTGKYHLGVLTASGVLDISEDFETLQDVMANKEKAEALIEFYLEDEHIELKSIDDIKLGPVVPNPEKIICIGVNYKRHAEEMKIDIPELPIIFSKFNNALTAHNSTIKIPSDTYMIDYEGELAIIIGKEGRNIPRDEAMDYVFGYANANDVSDRSAQFATSQWLAGKSYDGFCPIGPYIATLGEIGEPHKLRIKTYVNDELRQDSNTNDMVFKSRGLVSYISKYMTLKPGDIILTGTPEGVASGYKTADKPWIKDGDTVTVEIESLGRLTNRFEKE</sequence>
<evidence type="ECO:0000259" key="3">
    <source>
        <dbReference type="Pfam" id="PF01557"/>
    </source>
</evidence>
<evidence type="ECO:0000256" key="2">
    <source>
        <dbReference type="ARBA" id="ARBA00022723"/>
    </source>
</evidence>
<keyword evidence="2" id="KW-0479">Metal-binding</keyword>
<proteinExistence type="inferred from homology"/>
<accession>A0A078M6I4</accession>
<evidence type="ECO:0000256" key="1">
    <source>
        <dbReference type="ARBA" id="ARBA00010211"/>
    </source>
</evidence>
<organism evidence="4 5">
    <name type="scientific">Jeotgalicoccus saudimassiliensis</name>
    <dbReference type="NCBI Taxonomy" id="1461582"/>
    <lineage>
        <taxon>Bacteria</taxon>
        <taxon>Bacillati</taxon>
        <taxon>Bacillota</taxon>
        <taxon>Bacilli</taxon>
        <taxon>Bacillales</taxon>
        <taxon>Staphylococcaceae</taxon>
        <taxon>Jeotgalicoccus</taxon>
    </lineage>
</organism>
<name>A0A078M6I4_9STAP</name>
<gene>
    <name evidence="4" type="ORF">BN1048_01960</name>
</gene>
<dbReference type="PANTHER" id="PTHR42796">
    <property type="entry name" value="FUMARYLACETOACETATE HYDROLASE DOMAIN-CONTAINING PROTEIN 2A-RELATED"/>
    <property type="match status" value="1"/>
</dbReference>
<dbReference type="Pfam" id="PF01557">
    <property type="entry name" value="FAA_hydrolase"/>
    <property type="match status" value="1"/>
</dbReference>
<dbReference type="Proteomes" id="UP000044136">
    <property type="component" value="Unassembled WGS sequence"/>
</dbReference>